<accession>A0ABM7ILF2</accession>
<dbReference type="EMBL" id="AP022577">
    <property type="protein sequence ID" value="BBX87533.1"/>
    <property type="molecule type" value="Genomic_DNA"/>
</dbReference>
<feature type="region of interest" description="Disordered" evidence="1">
    <location>
        <begin position="1"/>
        <end position="25"/>
    </location>
</feature>
<evidence type="ECO:0000313" key="2">
    <source>
        <dbReference type="EMBL" id="BBX87533.1"/>
    </source>
</evidence>
<evidence type="ECO:0000256" key="1">
    <source>
        <dbReference type="SAM" id="MobiDB-lite"/>
    </source>
</evidence>
<proteinExistence type="predicted"/>
<organism evidence="2 3">
    <name type="scientific">Mycolicibacterium aubagnense</name>
    <dbReference type="NCBI Taxonomy" id="319707"/>
    <lineage>
        <taxon>Bacteria</taxon>
        <taxon>Bacillati</taxon>
        <taxon>Actinomycetota</taxon>
        <taxon>Actinomycetes</taxon>
        <taxon>Mycobacteriales</taxon>
        <taxon>Mycobacteriaceae</taxon>
        <taxon>Mycolicibacterium</taxon>
    </lineage>
</organism>
<protein>
    <recommendedName>
        <fullName evidence="4">Transposase</fullName>
    </recommendedName>
</protein>
<keyword evidence="3" id="KW-1185">Reference proteome</keyword>
<gene>
    <name evidence="2" type="ORF">MAUB_54060</name>
</gene>
<sequence>MPSDGPRSSFGTRAQLESLPPQQVRNTCQPPLKWANRIAEIRYSYARNWAWLLEIGGYWVYRVH</sequence>
<evidence type="ECO:0008006" key="4">
    <source>
        <dbReference type="Google" id="ProtNLM"/>
    </source>
</evidence>
<dbReference type="Proteomes" id="UP000465609">
    <property type="component" value="Chromosome"/>
</dbReference>
<name>A0ABM7ILF2_9MYCO</name>
<reference evidence="2 3" key="1">
    <citation type="journal article" date="2019" name="Emerg. Microbes Infect.">
        <title>Comprehensive subspecies identification of 175 nontuberculous mycobacteria species based on 7547 genomic profiles.</title>
        <authorList>
            <person name="Matsumoto Y."/>
            <person name="Kinjo T."/>
            <person name="Motooka D."/>
            <person name="Nabeya D."/>
            <person name="Jung N."/>
            <person name="Uechi K."/>
            <person name="Horii T."/>
            <person name="Iida T."/>
            <person name="Fujita J."/>
            <person name="Nakamura S."/>
        </authorList>
    </citation>
    <scope>NUCLEOTIDE SEQUENCE [LARGE SCALE GENOMIC DNA]</scope>
    <source>
        <strain evidence="2 3">JCM 15296</strain>
    </source>
</reference>
<evidence type="ECO:0000313" key="3">
    <source>
        <dbReference type="Proteomes" id="UP000465609"/>
    </source>
</evidence>